<evidence type="ECO:0000313" key="3">
    <source>
        <dbReference type="Proteomes" id="UP000198984"/>
    </source>
</evidence>
<keyword evidence="3" id="KW-1185">Reference proteome</keyword>
<evidence type="ECO:0000256" key="1">
    <source>
        <dbReference type="SAM" id="Phobius"/>
    </source>
</evidence>
<keyword evidence="1" id="KW-0472">Membrane</keyword>
<evidence type="ECO:0000313" key="2">
    <source>
        <dbReference type="EMBL" id="SEN91823.1"/>
    </source>
</evidence>
<keyword evidence="1" id="KW-0812">Transmembrane</keyword>
<proteinExistence type="predicted"/>
<organism evidence="2 3">
    <name type="scientific">Chitinophaga rupis</name>
    <dbReference type="NCBI Taxonomy" id="573321"/>
    <lineage>
        <taxon>Bacteria</taxon>
        <taxon>Pseudomonadati</taxon>
        <taxon>Bacteroidota</taxon>
        <taxon>Chitinophagia</taxon>
        <taxon>Chitinophagales</taxon>
        <taxon>Chitinophagaceae</taxon>
        <taxon>Chitinophaga</taxon>
    </lineage>
</organism>
<dbReference type="EMBL" id="FOBB01000015">
    <property type="protein sequence ID" value="SEN91823.1"/>
    <property type="molecule type" value="Genomic_DNA"/>
</dbReference>
<sequence>MDDMELKNLWLAYDQKLEKSLSLNLHILQELQKQKARSALRPLRVYNLLMIGLGIIWISILSFFVSHAFTYQGIFFALSGSAIILFNVFGIAIYIYHIVLIQQVDNSDTVIGAQKKLAMLQASSIKAVRIMFLQTPFYGTFFYSPAMLASFGVINWVIAIAITGLLVGMSIWLYRNIDYKNMHKKWFKNLFSGWEWNGVIKARAFLDEIAEFERM</sequence>
<dbReference type="Proteomes" id="UP000198984">
    <property type="component" value="Unassembled WGS sequence"/>
</dbReference>
<dbReference type="OrthoDB" id="5706484at2"/>
<reference evidence="2 3" key="1">
    <citation type="submission" date="2016-10" db="EMBL/GenBank/DDBJ databases">
        <authorList>
            <person name="de Groot N.N."/>
        </authorList>
    </citation>
    <scope>NUCLEOTIDE SEQUENCE [LARGE SCALE GENOMIC DNA]</scope>
    <source>
        <strain evidence="2 3">DSM 21039</strain>
    </source>
</reference>
<gene>
    <name evidence="2" type="ORF">SAMN04488505_11532</name>
</gene>
<feature type="transmembrane region" description="Helical" evidence="1">
    <location>
        <begin position="153"/>
        <end position="174"/>
    </location>
</feature>
<keyword evidence="1" id="KW-1133">Transmembrane helix</keyword>
<dbReference type="RefSeq" id="WP_143081214.1">
    <property type="nucleotide sequence ID" value="NZ_FOBB01000015.1"/>
</dbReference>
<feature type="transmembrane region" description="Helical" evidence="1">
    <location>
        <begin position="45"/>
        <end position="65"/>
    </location>
</feature>
<name>A0A1H8KFR8_9BACT</name>
<dbReference type="STRING" id="573321.SAMN04488505_11532"/>
<accession>A0A1H8KFR8</accession>
<feature type="transmembrane region" description="Helical" evidence="1">
    <location>
        <begin position="71"/>
        <end position="96"/>
    </location>
</feature>
<protein>
    <submittedName>
        <fullName evidence="2">Uncharacterized protein</fullName>
    </submittedName>
</protein>
<dbReference type="AlphaFoldDB" id="A0A1H8KFR8"/>